<dbReference type="EMBL" id="PDOC01000003">
    <property type="protein sequence ID" value="PIL45904.1"/>
    <property type="molecule type" value="Genomic_DNA"/>
</dbReference>
<evidence type="ECO:0000313" key="1">
    <source>
        <dbReference type="EMBL" id="PIL45904.1"/>
    </source>
</evidence>
<dbReference type="Proteomes" id="UP000230390">
    <property type="component" value="Unassembled WGS sequence"/>
</dbReference>
<evidence type="ECO:0000313" key="2">
    <source>
        <dbReference type="Proteomes" id="UP000230390"/>
    </source>
</evidence>
<gene>
    <name evidence="1" type="ORF">CR105_07585</name>
</gene>
<accession>A0A2G8TIN9</accession>
<organism evidence="1 2">
    <name type="scientific">Massilia eurypsychrophila</name>
    <dbReference type="NCBI Taxonomy" id="1485217"/>
    <lineage>
        <taxon>Bacteria</taxon>
        <taxon>Pseudomonadati</taxon>
        <taxon>Pseudomonadota</taxon>
        <taxon>Betaproteobacteria</taxon>
        <taxon>Burkholderiales</taxon>
        <taxon>Oxalobacteraceae</taxon>
        <taxon>Telluria group</taxon>
        <taxon>Massilia</taxon>
    </lineage>
</organism>
<comment type="caution">
    <text evidence="1">The sequence shown here is derived from an EMBL/GenBank/DDBJ whole genome shotgun (WGS) entry which is preliminary data.</text>
</comment>
<protein>
    <submittedName>
        <fullName evidence="1">Uncharacterized protein</fullName>
    </submittedName>
</protein>
<reference evidence="1 2" key="1">
    <citation type="submission" date="2017-10" db="EMBL/GenBank/DDBJ databases">
        <title>Massilia psychrophilum sp. nov., a novel purple-pigmented bacterium isolated from Tianshan glacier, Xinjiang Municipality, China.</title>
        <authorList>
            <person name="Wang H."/>
        </authorList>
    </citation>
    <scope>NUCLEOTIDE SEQUENCE [LARGE SCALE GENOMIC DNA]</scope>
    <source>
        <strain evidence="1 2">JCM 30074</strain>
    </source>
</reference>
<keyword evidence="2" id="KW-1185">Reference proteome</keyword>
<dbReference type="AlphaFoldDB" id="A0A2G8TIN9"/>
<sequence length="94" mass="9241">MPASPAAAPTPAAVAAQAPNLPAAVAPSDLSPHPVSTDAADSMTGAYTLVPATASADTGGEAPYPDLRMLPTRIMPFQPIAFGNVSAVGVTSVN</sequence>
<proteinExistence type="predicted"/>
<name>A0A2G8TIN9_9BURK</name>